<organism evidence="3 4">
    <name type="scientific">Herbidospora solisilvae</name>
    <dbReference type="NCBI Taxonomy" id="2696284"/>
    <lineage>
        <taxon>Bacteria</taxon>
        <taxon>Bacillati</taxon>
        <taxon>Actinomycetota</taxon>
        <taxon>Actinomycetes</taxon>
        <taxon>Streptosporangiales</taxon>
        <taxon>Streptosporangiaceae</taxon>
        <taxon>Herbidospora</taxon>
    </lineage>
</organism>
<reference evidence="3 4" key="1">
    <citation type="submission" date="2020-01" db="EMBL/GenBank/DDBJ databases">
        <title>Herbidospora sp. NEAU-GS84 nov., a novel actinomycete isolated from soil.</title>
        <authorList>
            <person name="Han L."/>
        </authorList>
    </citation>
    <scope>NUCLEOTIDE SEQUENCE [LARGE SCALE GENOMIC DNA]</scope>
    <source>
        <strain evidence="3 4">NEAU-GS84</strain>
    </source>
</reference>
<dbReference type="InterPro" id="IPR050639">
    <property type="entry name" value="SSR_resolvase"/>
</dbReference>
<evidence type="ECO:0000313" key="4">
    <source>
        <dbReference type="Proteomes" id="UP000479526"/>
    </source>
</evidence>
<dbReference type="Pfam" id="PF00239">
    <property type="entry name" value="Resolvase"/>
    <property type="match status" value="1"/>
</dbReference>
<dbReference type="PROSITE" id="PS51737">
    <property type="entry name" value="RECOMBINASE_DNA_BIND"/>
    <property type="match status" value="1"/>
</dbReference>
<dbReference type="PANTHER" id="PTHR30461">
    <property type="entry name" value="DNA-INVERTASE FROM LAMBDOID PROPHAGE"/>
    <property type="match status" value="1"/>
</dbReference>
<dbReference type="InterPro" id="IPR006119">
    <property type="entry name" value="Resolv_N"/>
</dbReference>
<evidence type="ECO:0000313" key="3">
    <source>
        <dbReference type="EMBL" id="NAS22433.1"/>
    </source>
</evidence>
<evidence type="ECO:0000259" key="1">
    <source>
        <dbReference type="PROSITE" id="PS51736"/>
    </source>
</evidence>
<dbReference type="Gene3D" id="3.40.50.1390">
    <property type="entry name" value="Resolvase, N-terminal catalytic domain"/>
    <property type="match status" value="1"/>
</dbReference>
<dbReference type="Proteomes" id="UP000479526">
    <property type="component" value="Unassembled WGS sequence"/>
</dbReference>
<dbReference type="GO" id="GO:0003677">
    <property type="term" value="F:DNA binding"/>
    <property type="evidence" value="ECO:0007669"/>
    <property type="project" value="InterPro"/>
</dbReference>
<dbReference type="InterPro" id="IPR011109">
    <property type="entry name" value="DNA_bind_recombinase_dom"/>
</dbReference>
<dbReference type="SMART" id="SM00857">
    <property type="entry name" value="Resolvase"/>
    <property type="match status" value="1"/>
</dbReference>
<dbReference type="EMBL" id="WXEW01000003">
    <property type="protein sequence ID" value="NAS22433.1"/>
    <property type="molecule type" value="Genomic_DNA"/>
</dbReference>
<feature type="domain" description="Recombinase" evidence="2">
    <location>
        <begin position="164"/>
        <end position="278"/>
    </location>
</feature>
<evidence type="ECO:0000259" key="2">
    <source>
        <dbReference type="PROSITE" id="PS51737"/>
    </source>
</evidence>
<accession>A0A7C9N6Q5</accession>
<sequence>MEVRSAAIYCRLSYAPDGSLEKVERQEADCRATAQRLNWPISERHIYHDNSRSAWQRNRKRPGWDSLLAAIEAGEVDGVVVYHGDRLIRQPFDLEVLLRLADDKHLPLASVSGTRDLHNEDDRYILRIEAAGFCRESASTSRRVKRGWAARARDGREAGGGKRPFGYGVPTNRVGRTGRPIYDVTRQNPEEAAVLQEAVRRLLAGEPQGSVLAWMNTVSTTSQGQRWSGKALTNLLKSPRIAGFVAHQGELIKAVWDPIISEEDWRSIGFLMGQRAEAFGYHGRERRYLLTGIATCVSCGGTLVTKPSGGRNRKTSRLYHCPRTRDCSGRVSRNVDHLDRYVTGRVLHRLADPDLLAEVIRPDPEVVADLAKLEARRAQLKAAFTKLADHPDLDPLVLADQLTAVGKQIETKRQRHAAGERERLLTRMAGITLEQWEATPIEVRAATVRALFRIVVLPATWRGPGFDPASVDMQPI</sequence>
<dbReference type="PROSITE" id="PS51736">
    <property type="entry name" value="RECOMBINASES_3"/>
    <property type="match status" value="1"/>
</dbReference>
<dbReference type="PANTHER" id="PTHR30461:SF23">
    <property type="entry name" value="DNA RECOMBINASE-RELATED"/>
    <property type="match status" value="1"/>
</dbReference>
<dbReference type="InterPro" id="IPR038109">
    <property type="entry name" value="DNA_bind_recomb_sf"/>
</dbReference>
<dbReference type="GO" id="GO:0000150">
    <property type="term" value="F:DNA strand exchange activity"/>
    <property type="evidence" value="ECO:0007669"/>
    <property type="project" value="InterPro"/>
</dbReference>
<gene>
    <name evidence="3" type="ORF">GT755_12150</name>
</gene>
<keyword evidence="4" id="KW-1185">Reference proteome</keyword>
<dbReference type="InterPro" id="IPR036162">
    <property type="entry name" value="Resolvase-like_N_sf"/>
</dbReference>
<dbReference type="Pfam" id="PF07508">
    <property type="entry name" value="Recombinase"/>
    <property type="match status" value="1"/>
</dbReference>
<dbReference type="Gene3D" id="3.90.1750.20">
    <property type="entry name" value="Putative Large Serine Recombinase, Chain B, Domain 2"/>
    <property type="match status" value="1"/>
</dbReference>
<dbReference type="SUPFAM" id="SSF53041">
    <property type="entry name" value="Resolvase-like"/>
    <property type="match status" value="1"/>
</dbReference>
<comment type="caution">
    <text evidence="3">The sequence shown here is derived from an EMBL/GenBank/DDBJ whole genome shotgun (WGS) entry which is preliminary data.</text>
</comment>
<dbReference type="RefSeq" id="WP_161479803.1">
    <property type="nucleotide sequence ID" value="NZ_WXEW01000003.1"/>
</dbReference>
<proteinExistence type="predicted"/>
<dbReference type="CDD" id="cd00338">
    <property type="entry name" value="Ser_Recombinase"/>
    <property type="match status" value="1"/>
</dbReference>
<dbReference type="AlphaFoldDB" id="A0A7C9N6Q5"/>
<name>A0A7C9N6Q5_9ACTN</name>
<feature type="domain" description="Resolvase/invertase-type recombinase catalytic" evidence="1">
    <location>
        <begin position="5"/>
        <end position="155"/>
    </location>
</feature>
<protein>
    <submittedName>
        <fullName evidence="3">Recombinase family protein</fullName>
    </submittedName>
</protein>